<proteinExistence type="predicted"/>
<evidence type="ECO:0000256" key="3">
    <source>
        <dbReference type="PIRSR" id="PIRSR000915-2"/>
    </source>
</evidence>
<dbReference type="GO" id="GO:0016791">
    <property type="term" value="F:phosphatase activity"/>
    <property type="evidence" value="ECO:0007669"/>
    <property type="project" value="InterPro"/>
</dbReference>
<evidence type="ECO:0000256" key="2">
    <source>
        <dbReference type="PIRSR" id="PIRSR000915-1"/>
    </source>
</evidence>
<feature type="binding site" evidence="4">
    <location>
        <position position="267"/>
    </location>
    <ligand>
        <name>Mg(2+)</name>
        <dbReference type="ChEBI" id="CHEBI:18420"/>
    </ligand>
</feature>
<feature type="binding site" evidence="3">
    <location>
        <position position="242"/>
    </location>
    <ligand>
        <name>substrate</name>
    </ligand>
</feature>
<dbReference type="SUPFAM" id="SSF56784">
    <property type="entry name" value="HAD-like"/>
    <property type="match status" value="1"/>
</dbReference>
<dbReference type="InterPro" id="IPR036412">
    <property type="entry name" value="HAD-like_sf"/>
</dbReference>
<name>A0A226E7R0_FOLCA</name>
<protein>
    <submittedName>
        <fullName evidence="5">Phosphoglycolate phosphatase</fullName>
    </submittedName>
</protein>
<sequence length="339" mass="37733">MSVANKMKPTLESLETIRRGAGIPMQEVIGLFPFFMQNLDAVMFDCDGVLWMGNNPISGAQDLVKKLRTIGKKVFFLTNNSTKTREEFLEKFNSLGFEATLDEIVGTSYLTALYLKEQNFKGKVYVIGTTGITRELENVGIESLPIGPDPMPADMHTWVSSLIPIPYLDPEVKAVVVGFDHHLSFTKMIKAASYLRNPNCLFVATNTDERFPSGPEIVMPGTGSIVNAVKTAAEREPYVMGKPSPMPFEFVKRTHDLDPKKVLMIGDRSNTDILFGKDCGLWTLLVFSGVTTYREIETWKVSGNAYEKKLIPDFCLNGVENLLALINKHGEVVHNANDN</sequence>
<feature type="binding site" evidence="4">
    <location>
        <position position="45"/>
    </location>
    <ligand>
        <name>Mg(2+)</name>
        <dbReference type="ChEBI" id="CHEBI:18420"/>
    </ligand>
</feature>
<feature type="active site" description="Nucleophile" evidence="2">
    <location>
        <position position="45"/>
    </location>
</feature>
<comment type="caution">
    <text evidence="5">The sequence shown here is derived from an EMBL/GenBank/DDBJ whole genome shotgun (WGS) entry which is preliminary data.</text>
</comment>
<dbReference type="InterPro" id="IPR023214">
    <property type="entry name" value="HAD_sf"/>
</dbReference>
<dbReference type="PANTHER" id="PTHR19288:SF93">
    <property type="entry name" value="FI11325P-RELATED"/>
    <property type="match status" value="1"/>
</dbReference>
<dbReference type="NCBIfam" id="TIGR01460">
    <property type="entry name" value="HAD-SF-IIA"/>
    <property type="match status" value="1"/>
</dbReference>
<dbReference type="NCBIfam" id="TIGR01452">
    <property type="entry name" value="PGP_euk"/>
    <property type="match status" value="1"/>
</dbReference>
<keyword evidence="4" id="KW-0460">Magnesium</keyword>
<dbReference type="STRING" id="158441.A0A226E7R0"/>
<dbReference type="InterPro" id="IPR006349">
    <property type="entry name" value="PGP_euk"/>
</dbReference>
<dbReference type="OrthoDB" id="413953at2759"/>
<reference evidence="5 6" key="1">
    <citation type="submission" date="2015-12" db="EMBL/GenBank/DDBJ databases">
        <title>The genome of Folsomia candida.</title>
        <authorList>
            <person name="Faddeeva A."/>
            <person name="Derks M.F."/>
            <person name="Anvar Y."/>
            <person name="Smit S."/>
            <person name="Van Straalen N."/>
            <person name="Roelofs D."/>
        </authorList>
    </citation>
    <scope>NUCLEOTIDE SEQUENCE [LARGE SCALE GENOMIC DNA]</scope>
    <source>
        <strain evidence="5 6">VU population</strain>
        <tissue evidence="5">Whole body</tissue>
    </source>
</reference>
<evidence type="ECO:0000313" key="6">
    <source>
        <dbReference type="Proteomes" id="UP000198287"/>
    </source>
</evidence>
<organism evidence="5 6">
    <name type="scientific">Folsomia candida</name>
    <name type="common">Springtail</name>
    <dbReference type="NCBI Taxonomy" id="158441"/>
    <lineage>
        <taxon>Eukaryota</taxon>
        <taxon>Metazoa</taxon>
        <taxon>Ecdysozoa</taxon>
        <taxon>Arthropoda</taxon>
        <taxon>Hexapoda</taxon>
        <taxon>Collembola</taxon>
        <taxon>Entomobryomorpha</taxon>
        <taxon>Isotomoidea</taxon>
        <taxon>Isotomidae</taxon>
        <taxon>Proisotominae</taxon>
        <taxon>Folsomia</taxon>
    </lineage>
</organism>
<keyword evidence="1" id="KW-0378">Hydrolase</keyword>
<dbReference type="Proteomes" id="UP000198287">
    <property type="component" value="Unassembled WGS sequence"/>
</dbReference>
<dbReference type="PIRSF" id="PIRSF000915">
    <property type="entry name" value="PGP-type_phosphatase"/>
    <property type="match status" value="1"/>
</dbReference>
<dbReference type="InterPro" id="IPR006357">
    <property type="entry name" value="HAD-SF_hydro_IIA"/>
</dbReference>
<dbReference type="Pfam" id="PF13242">
    <property type="entry name" value="Hydrolase_like"/>
    <property type="match status" value="1"/>
</dbReference>
<evidence type="ECO:0000313" key="5">
    <source>
        <dbReference type="EMBL" id="OXA52911.1"/>
    </source>
</evidence>
<dbReference type="EMBL" id="LNIX01000006">
    <property type="protein sequence ID" value="OXA52911.1"/>
    <property type="molecule type" value="Genomic_DNA"/>
</dbReference>
<evidence type="ECO:0000256" key="1">
    <source>
        <dbReference type="ARBA" id="ARBA00022801"/>
    </source>
</evidence>
<comment type="cofactor">
    <cofactor evidence="4">
        <name>Mg(2+)</name>
        <dbReference type="ChEBI" id="CHEBI:18420"/>
    </cofactor>
    <text evidence="4">Divalent metal ions. Mg(2+) is the most effective.</text>
</comment>
<keyword evidence="6" id="KW-1185">Reference proteome</keyword>
<dbReference type="Pfam" id="PF13344">
    <property type="entry name" value="Hydrolase_6"/>
    <property type="match status" value="1"/>
</dbReference>
<accession>A0A226E7R0</accession>
<gene>
    <name evidence="5" type="ORF">Fcan01_11963</name>
</gene>
<feature type="active site" description="Proton donor" evidence="2">
    <location>
        <position position="47"/>
    </location>
</feature>
<evidence type="ECO:0000256" key="4">
    <source>
        <dbReference type="PIRSR" id="PIRSR000915-3"/>
    </source>
</evidence>
<keyword evidence="4" id="KW-0479">Metal-binding</keyword>
<dbReference type="GO" id="GO:0046872">
    <property type="term" value="F:metal ion binding"/>
    <property type="evidence" value="ECO:0007669"/>
    <property type="project" value="UniProtKB-KW"/>
</dbReference>
<dbReference type="AlphaFoldDB" id="A0A226E7R0"/>
<dbReference type="PANTHER" id="PTHR19288">
    <property type="entry name" value="4-NITROPHENYLPHOSPHATASE-RELATED"/>
    <property type="match status" value="1"/>
</dbReference>
<dbReference type="GO" id="GO:0005737">
    <property type="term" value="C:cytoplasm"/>
    <property type="evidence" value="ECO:0007669"/>
    <property type="project" value="TreeGrafter"/>
</dbReference>
<dbReference type="Gene3D" id="3.40.50.1000">
    <property type="entry name" value="HAD superfamily/HAD-like"/>
    <property type="match status" value="2"/>
</dbReference>
<dbReference type="OMA" id="PPMHRET"/>
<feature type="binding site" evidence="4">
    <location>
        <position position="47"/>
    </location>
    <ligand>
        <name>Mg(2+)</name>
        <dbReference type="ChEBI" id="CHEBI:18420"/>
    </ligand>
</feature>